<dbReference type="InterPro" id="IPR029063">
    <property type="entry name" value="SAM-dependent_MTases_sf"/>
</dbReference>
<accession>A0A1V4SVU6</accession>
<dbReference type="Gene3D" id="3.40.50.150">
    <property type="entry name" value="Vaccinia Virus protein VP39"/>
    <property type="match status" value="1"/>
</dbReference>
<organism evidence="1 2">
    <name type="scientific">Clostridium thermobutyricum DSM 4928</name>
    <dbReference type="NCBI Taxonomy" id="1121339"/>
    <lineage>
        <taxon>Bacteria</taxon>
        <taxon>Bacillati</taxon>
        <taxon>Bacillota</taxon>
        <taxon>Clostridia</taxon>
        <taxon>Eubacteriales</taxon>
        <taxon>Clostridiaceae</taxon>
        <taxon>Clostridium</taxon>
    </lineage>
</organism>
<comment type="caution">
    <text evidence="1">The sequence shown here is derived from an EMBL/GenBank/DDBJ whole genome shotgun (WGS) entry which is preliminary data.</text>
</comment>
<dbReference type="RefSeq" id="WP_080022551.1">
    <property type="nucleotide sequence ID" value="NZ_LTAY01000035.1"/>
</dbReference>
<gene>
    <name evidence="1" type="ORF">CLTHE_13220</name>
</gene>
<dbReference type="Proteomes" id="UP000191448">
    <property type="component" value="Unassembled WGS sequence"/>
</dbReference>
<dbReference type="SUPFAM" id="SSF53335">
    <property type="entry name" value="S-adenosyl-L-methionine-dependent methyltransferases"/>
    <property type="match status" value="1"/>
</dbReference>
<dbReference type="AlphaFoldDB" id="A0A1V4SVU6"/>
<proteinExistence type="predicted"/>
<evidence type="ECO:0008006" key="3">
    <source>
        <dbReference type="Google" id="ProtNLM"/>
    </source>
</evidence>
<reference evidence="1 2" key="1">
    <citation type="submission" date="2016-02" db="EMBL/GenBank/DDBJ databases">
        <title>Genome sequence of Clostridium thermobutyricum DSM 4928.</title>
        <authorList>
            <person name="Poehlein A."/>
            <person name="Daniel R."/>
        </authorList>
    </citation>
    <scope>NUCLEOTIDE SEQUENCE [LARGE SCALE GENOMIC DNA]</scope>
    <source>
        <strain evidence="1 2">DSM 4928</strain>
    </source>
</reference>
<sequence>MDEQYYENLLNIKTSGKQDLNETSIHYNRYEPTDYSSLERFFSEYSLKETDSIIDFGSGKGRLNFFINNKFNAKVTGIEMNTFFYNEALKNKSTYIECSKKDENKISFINCLAEEYSIKDEDNIFYFFNPFSLQIFMKVLENILTSFCKCSRQIDIILFYPSTDYIFFLENSTLFNLVLELKLDNFKNDPNERFLVYRLSPFK</sequence>
<dbReference type="EMBL" id="LTAY01000035">
    <property type="protein sequence ID" value="OPX48190.1"/>
    <property type="molecule type" value="Genomic_DNA"/>
</dbReference>
<protein>
    <recommendedName>
        <fullName evidence="3">Methyltransferase domain protein</fullName>
    </recommendedName>
</protein>
<dbReference type="OrthoDB" id="9780095at2"/>
<name>A0A1V4SVU6_9CLOT</name>
<evidence type="ECO:0000313" key="1">
    <source>
        <dbReference type="EMBL" id="OPX48190.1"/>
    </source>
</evidence>
<evidence type="ECO:0000313" key="2">
    <source>
        <dbReference type="Proteomes" id="UP000191448"/>
    </source>
</evidence>